<evidence type="ECO:0000259" key="2">
    <source>
        <dbReference type="Pfam" id="PF07687"/>
    </source>
</evidence>
<feature type="domain" description="Peptidase M20 dimerisation" evidence="2">
    <location>
        <begin position="211"/>
        <end position="308"/>
    </location>
</feature>
<evidence type="ECO:0000256" key="1">
    <source>
        <dbReference type="ARBA" id="ARBA00022801"/>
    </source>
</evidence>
<dbReference type="InterPro" id="IPR002933">
    <property type="entry name" value="Peptidase_M20"/>
</dbReference>
<evidence type="ECO:0000313" key="3">
    <source>
        <dbReference type="EMBL" id="MBU2874863.1"/>
    </source>
</evidence>
<dbReference type="InterPro" id="IPR011650">
    <property type="entry name" value="Peptidase_M20_dimer"/>
</dbReference>
<reference evidence="3 4" key="1">
    <citation type="submission" date="2021-05" db="EMBL/GenBank/DDBJ databases">
        <title>Draft genomes of bacteria isolated from model marine particles.</title>
        <authorList>
            <person name="Datta M.S."/>
            <person name="Schwartzman J.A."/>
            <person name="Enke T.N."/>
            <person name="Saavedra J."/>
            <person name="Cermak N."/>
            <person name="Cordero O.X."/>
        </authorList>
    </citation>
    <scope>NUCLEOTIDE SEQUENCE [LARGE SCALE GENOMIC DNA]</scope>
    <source>
        <strain evidence="3 4">D2M19</strain>
    </source>
</reference>
<dbReference type="NCBIfam" id="TIGR01879">
    <property type="entry name" value="hydantase"/>
    <property type="match status" value="1"/>
</dbReference>
<dbReference type="NCBIfam" id="NF009527">
    <property type="entry name" value="PRK12891.1"/>
    <property type="match status" value="1"/>
</dbReference>
<sequence>MKDIRINKQRLWDTLMEMGEIGGTEKGGSCRLALTDLDKQGRDLFVRWCEEAGCTITVDKMGNIFARRAGEDNSLPPVVMGSHLDTQPTGGKFDGVYGVLAGLEVIRTLNDNDIKTRAPVEASVWTNEEGSRFPPAMVSSGVFAGEFDLEYGLSRADLDGKTMGEELKRIGYAGDADVGGRSFKAFFEAHIEQGPILEDEDKKIGVVTDAQGQRWYELTLTGQESHAGPTPMPIRRDALVGAARIIDMVNRIGMDNQPNACATVGLLQVFPNSRNVIPGEVFFTVDIRHPNDKILEQMDQALREGAERIAEDARLEMEFKQIWHSPPVPFNKDCVDSVRRATEELGFSHRDMVSGAGHDACYISRVAPTSMIFVPCEDGISHNEAERADPDDLAAGCDVLFRAVVQHAND</sequence>
<comment type="caution">
    <text evidence="3">The sequence shown here is derived from an EMBL/GenBank/DDBJ whole genome shotgun (WGS) entry which is preliminary data.</text>
</comment>
<name>A0ABS6A9K4_9GAMM</name>
<dbReference type="EMBL" id="JAHKPV010000019">
    <property type="protein sequence ID" value="MBU2874863.1"/>
    <property type="molecule type" value="Genomic_DNA"/>
</dbReference>
<dbReference type="PIRSF" id="PIRSF001235">
    <property type="entry name" value="Amidase_carbamoylase"/>
    <property type="match status" value="1"/>
</dbReference>
<dbReference type="NCBIfam" id="NF006769">
    <property type="entry name" value="PRK09290.1-3"/>
    <property type="match status" value="1"/>
</dbReference>
<keyword evidence="1 3" id="KW-0378">Hydrolase</keyword>
<dbReference type="InterPro" id="IPR010158">
    <property type="entry name" value="Amidase_Cbmase"/>
</dbReference>
<dbReference type="NCBIfam" id="NF006771">
    <property type="entry name" value="PRK09290.1-5"/>
    <property type="match status" value="1"/>
</dbReference>
<evidence type="ECO:0000313" key="4">
    <source>
        <dbReference type="Proteomes" id="UP000753376"/>
    </source>
</evidence>
<dbReference type="Pfam" id="PF07687">
    <property type="entry name" value="M20_dimer"/>
    <property type="match status" value="1"/>
</dbReference>
<dbReference type="PANTHER" id="PTHR32494">
    <property type="entry name" value="ALLANTOATE DEIMINASE-RELATED"/>
    <property type="match status" value="1"/>
</dbReference>
<organism evidence="3 4">
    <name type="scientific">Marinobacter salexigens</name>
    <dbReference type="NCBI Taxonomy" id="1925763"/>
    <lineage>
        <taxon>Bacteria</taxon>
        <taxon>Pseudomonadati</taxon>
        <taxon>Pseudomonadota</taxon>
        <taxon>Gammaproteobacteria</taxon>
        <taxon>Pseudomonadales</taxon>
        <taxon>Marinobacteraceae</taxon>
        <taxon>Marinobacter</taxon>
    </lineage>
</organism>
<gene>
    <name evidence="3" type="ORF">KO508_12715</name>
</gene>
<dbReference type="Pfam" id="PF01546">
    <property type="entry name" value="Peptidase_M20"/>
    <property type="match status" value="1"/>
</dbReference>
<protein>
    <submittedName>
        <fullName evidence="3">Zn-dependent hydrolase</fullName>
    </submittedName>
</protein>
<dbReference type="Proteomes" id="UP000753376">
    <property type="component" value="Unassembled WGS sequence"/>
</dbReference>
<keyword evidence="4" id="KW-1185">Reference proteome</keyword>
<dbReference type="RefSeq" id="WP_216008673.1">
    <property type="nucleotide sequence ID" value="NZ_JAHKPV010000019.1"/>
</dbReference>
<dbReference type="PANTHER" id="PTHR32494:SF5">
    <property type="entry name" value="ALLANTOATE AMIDOHYDROLASE"/>
    <property type="match status" value="1"/>
</dbReference>
<dbReference type="CDD" id="cd03884">
    <property type="entry name" value="M20_bAS"/>
    <property type="match status" value="1"/>
</dbReference>
<proteinExistence type="predicted"/>
<accession>A0ABS6A9K4</accession>
<dbReference type="GO" id="GO:0016787">
    <property type="term" value="F:hydrolase activity"/>
    <property type="evidence" value="ECO:0007669"/>
    <property type="project" value="UniProtKB-KW"/>
</dbReference>